<evidence type="ECO:0000256" key="1">
    <source>
        <dbReference type="ARBA" id="ARBA00004651"/>
    </source>
</evidence>
<feature type="transmembrane region" description="Helical" evidence="7">
    <location>
        <begin position="208"/>
        <end position="227"/>
    </location>
</feature>
<dbReference type="EMBL" id="AP025592">
    <property type="protein sequence ID" value="BDG09140.1"/>
    <property type="molecule type" value="Genomic_DNA"/>
</dbReference>
<feature type="transmembrane region" description="Helical" evidence="7">
    <location>
        <begin position="270"/>
        <end position="287"/>
    </location>
</feature>
<keyword evidence="5 7" id="KW-1133">Transmembrane helix</keyword>
<evidence type="ECO:0000313" key="8">
    <source>
        <dbReference type="EMBL" id="BDG09140.1"/>
    </source>
</evidence>
<feature type="transmembrane region" description="Helical" evidence="7">
    <location>
        <begin position="299"/>
        <end position="322"/>
    </location>
</feature>
<dbReference type="PANTHER" id="PTHR30106:SF1">
    <property type="entry name" value="UPF0324 MEMBRANE PROTEIN FN0533"/>
    <property type="match status" value="1"/>
</dbReference>
<feature type="transmembrane region" description="Helical" evidence="7">
    <location>
        <begin position="85"/>
        <end position="106"/>
    </location>
</feature>
<keyword evidence="6 7" id="KW-0472">Membrane</keyword>
<protein>
    <submittedName>
        <fullName evidence="8">UPF0324 membrane protein</fullName>
    </submittedName>
</protein>
<gene>
    <name evidence="8" type="ORF">AMPC_22530</name>
</gene>
<dbReference type="RefSeq" id="WP_248340824.1">
    <property type="nucleotide sequence ID" value="NZ_AP025592.1"/>
</dbReference>
<keyword evidence="3" id="KW-1003">Cell membrane</keyword>
<organism evidence="8 9">
    <name type="scientific">Anaeromyxobacter paludicola</name>
    <dbReference type="NCBI Taxonomy" id="2918171"/>
    <lineage>
        <taxon>Bacteria</taxon>
        <taxon>Pseudomonadati</taxon>
        <taxon>Myxococcota</taxon>
        <taxon>Myxococcia</taxon>
        <taxon>Myxococcales</taxon>
        <taxon>Cystobacterineae</taxon>
        <taxon>Anaeromyxobacteraceae</taxon>
        <taxon>Anaeromyxobacter</taxon>
    </lineage>
</organism>
<keyword evidence="4 7" id="KW-0812">Transmembrane</keyword>
<feature type="transmembrane region" description="Helical" evidence="7">
    <location>
        <begin position="112"/>
        <end position="132"/>
    </location>
</feature>
<evidence type="ECO:0000256" key="2">
    <source>
        <dbReference type="ARBA" id="ARBA00007977"/>
    </source>
</evidence>
<evidence type="ECO:0000256" key="5">
    <source>
        <dbReference type="ARBA" id="ARBA00022989"/>
    </source>
</evidence>
<dbReference type="Pfam" id="PF03601">
    <property type="entry name" value="Cons_hypoth698"/>
    <property type="match status" value="1"/>
</dbReference>
<reference evidence="9" key="1">
    <citation type="journal article" date="2022" name="Int. J. Syst. Evol. Microbiol.">
        <title>Anaeromyxobacter oryzae sp. nov., Anaeromyxobacter diazotrophicus sp. nov. and Anaeromyxobacter paludicola sp. nov., isolated from paddy soils.</title>
        <authorList>
            <person name="Itoh H."/>
            <person name="Xu Z."/>
            <person name="Mise K."/>
            <person name="Masuda Y."/>
            <person name="Ushijima N."/>
            <person name="Hayakawa C."/>
            <person name="Shiratori Y."/>
            <person name="Senoo K."/>
        </authorList>
    </citation>
    <scope>NUCLEOTIDE SEQUENCE [LARGE SCALE GENOMIC DNA]</scope>
    <source>
        <strain evidence="9">Red630</strain>
    </source>
</reference>
<evidence type="ECO:0000256" key="7">
    <source>
        <dbReference type="SAM" id="Phobius"/>
    </source>
</evidence>
<accession>A0ABM7XBA2</accession>
<dbReference type="Proteomes" id="UP001162734">
    <property type="component" value="Chromosome"/>
</dbReference>
<evidence type="ECO:0000313" key="9">
    <source>
        <dbReference type="Proteomes" id="UP001162734"/>
    </source>
</evidence>
<feature type="transmembrane region" description="Helical" evidence="7">
    <location>
        <begin position="144"/>
        <end position="163"/>
    </location>
</feature>
<keyword evidence="9" id="KW-1185">Reference proteome</keyword>
<comment type="subcellular location">
    <subcellularLocation>
        <location evidence="1">Cell membrane</location>
        <topology evidence="1">Multi-pass membrane protein</topology>
    </subcellularLocation>
</comment>
<evidence type="ECO:0000256" key="3">
    <source>
        <dbReference type="ARBA" id="ARBA00022475"/>
    </source>
</evidence>
<comment type="similarity">
    <text evidence="2">Belongs to the UPF0324 family.</text>
</comment>
<dbReference type="PANTHER" id="PTHR30106">
    <property type="entry name" value="INNER MEMBRANE PROTEIN YEIH-RELATED"/>
    <property type="match status" value="1"/>
</dbReference>
<name>A0ABM7XBA2_9BACT</name>
<dbReference type="InterPro" id="IPR018383">
    <property type="entry name" value="UPF0324_pro"/>
</dbReference>
<evidence type="ECO:0000256" key="6">
    <source>
        <dbReference type="ARBA" id="ARBA00023136"/>
    </source>
</evidence>
<proteinExistence type="inferred from homology"/>
<feature type="transmembrane region" description="Helical" evidence="7">
    <location>
        <begin position="239"/>
        <end position="258"/>
    </location>
</feature>
<sequence>MTESSARPHPAARRLLPACAAAALLVPQVSSGAALLGGAALALTLGNPWPASTRRAVKRLLPLAVVGLGGGMDLRAVLATGARGFGYTLVSIAACLAVGRLLARALRVENNTGLLITVGTAICGGSAIAAAAPVVRAEEHETSVALATVFVLNGLALLIFPAIGHRAGLEQGQFGVWAALAIHDTSSVVGASLQYGQRALQVATSIKLARALWIVPVTLALGVAVGRRRQDGAAAAPGARPWFILGFVVLAALVTFAPALRPAGHLASEAAKRVMVLVLFLIGAGLSRDALRALGLRPVAHGVLLWVAVGVASLGAIQAGLLSP</sequence>
<evidence type="ECO:0000256" key="4">
    <source>
        <dbReference type="ARBA" id="ARBA00022692"/>
    </source>
</evidence>
<feature type="transmembrane region" description="Helical" evidence="7">
    <location>
        <begin position="60"/>
        <end position="78"/>
    </location>
</feature>